<evidence type="ECO:0000313" key="1">
    <source>
        <dbReference type="EMBL" id="QHT99919.1"/>
    </source>
</evidence>
<protein>
    <submittedName>
        <fullName evidence="1">Uncharacterized protein</fullName>
    </submittedName>
</protein>
<dbReference type="AlphaFoldDB" id="A0A6C0J4Y2"/>
<organism evidence="1">
    <name type="scientific">viral metagenome</name>
    <dbReference type="NCBI Taxonomy" id="1070528"/>
    <lineage>
        <taxon>unclassified sequences</taxon>
        <taxon>metagenomes</taxon>
        <taxon>organismal metagenomes</taxon>
    </lineage>
</organism>
<sequence>MEVETLDFVPKEWTHGKTYETIFLYTGFGRVNTHDNLLQTILPTTTKNRMYIKERPLVPGLLSRVYHSEMVRMTIYSEHPRVWSEEVNPGQVFFFRECGKLTQPKT</sequence>
<dbReference type="EMBL" id="MN740318">
    <property type="protein sequence ID" value="QHT99919.1"/>
    <property type="molecule type" value="Genomic_DNA"/>
</dbReference>
<accession>A0A6C0J4Y2</accession>
<proteinExistence type="predicted"/>
<reference evidence="1" key="1">
    <citation type="journal article" date="2020" name="Nature">
        <title>Giant virus diversity and host interactions through global metagenomics.</title>
        <authorList>
            <person name="Schulz F."/>
            <person name="Roux S."/>
            <person name="Paez-Espino D."/>
            <person name="Jungbluth S."/>
            <person name="Walsh D.A."/>
            <person name="Denef V.J."/>
            <person name="McMahon K.D."/>
            <person name="Konstantinidis K.T."/>
            <person name="Eloe-Fadrosh E.A."/>
            <person name="Kyrpides N.C."/>
            <person name="Woyke T."/>
        </authorList>
    </citation>
    <scope>NUCLEOTIDE SEQUENCE</scope>
    <source>
        <strain evidence="1">GVMAG-M-3300025778-1</strain>
    </source>
</reference>
<name>A0A6C0J4Y2_9ZZZZ</name>